<organism evidence="2 3">
    <name type="scientific">Haliscomenobacter hydrossis (strain ATCC 27775 / DSM 1100 / LMG 10767 / O)</name>
    <dbReference type="NCBI Taxonomy" id="760192"/>
    <lineage>
        <taxon>Bacteria</taxon>
        <taxon>Pseudomonadati</taxon>
        <taxon>Bacteroidota</taxon>
        <taxon>Saprospiria</taxon>
        <taxon>Saprospirales</taxon>
        <taxon>Haliscomenobacteraceae</taxon>
        <taxon>Haliscomenobacter</taxon>
    </lineage>
</organism>
<dbReference type="HOGENOM" id="CLU_007637_0_0_10"/>
<evidence type="ECO:0000259" key="1">
    <source>
        <dbReference type="Pfam" id="PF19838"/>
    </source>
</evidence>
<dbReference type="KEGG" id="hhy:Halhy_0308"/>
<dbReference type="GO" id="GO:0009279">
    <property type="term" value="C:cell outer membrane"/>
    <property type="evidence" value="ECO:0007669"/>
    <property type="project" value="TreeGrafter"/>
</dbReference>
<name>F4KW22_HALH1</name>
<gene>
    <name evidence="2" type="ordered locus">Halhy_0308</name>
</gene>
<protein>
    <submittedName>
        <fullName evidence="2">Organic solvent tolerance protein OstA</fullName>
    </submittedName>
</protein>
<dbReference type="PANTHER" id="PTHR30189:SF1">
    <property type="entry name" value="LPS-ASSEMBLY PROTEIN LPTD"/>
    <property type="match status" value="1"/>
</dbReference>
<dbReference type="GO" id="GO:1990351">
    <property type="term" value="C:transporter complex"/>
    <property type="evidence" value="ECO:0007669"/>
    <property type="project" value="TreeGrafter"/>
</dbReference>
<reference key="2">
    <citation type="submission" date="2011-04" db="EMBL/GenBank/DDBJ databases">
        <title>Complete sequence of chromosome of Haliscomenobacter hydrossis DSM 1100.</title>
        <authorList>
            <consortium name="US DOE Joint Genome Institute (JGI-PGF)"/>
            <person name="Lucas S."/>
            <person name="Han J."/>
            <person name="Lapidus A."/>
            <person name="Bruce D."/>
            <person name="Goodwin L."/>
            <person name="Pitluck S."/>
            <person name="Peters L."/>
            <person name="Kyrpides N."/>
            <person name="Mavromatis K."/>
            <person name="Ivanova N."/>
            <person name="Ovchinnikova G."/>
            <person name="Pagani I."/>
            <person name="Daligault H."/>
            <person name="Detter J.C."/>
            <person name="Han C."/>
            <person name="Land M."/>
            <person name="Hauser L."/>
            <person name="Markowitz V."/>
            <person name="Cheng J.-F."/>
            <person name="Hugenholtz P."/>
            <person name="Woyke T."/>
            <person name="Wu D."/>
            <person name="Verbarg S."/>
            <person name="Frueling A."/>
            <person name="Brambilla E."/>
            <person name="Klenk H.-P."/>
            <person name="Eisen J.A."/>
        </authorList>
    </citation>
    <scope>NUCLEOTIDE SEQUENCE</scope>
    <source>
        <strain>DSM 1100</strain>
    </source>
</reference>
<accession>F4KW22</accession>
<dbReference type="eggNOG" id="COG1452">
    <property type="taxonomic scope" value="Bacteria"/>
</dbReference>
<dbReference type="Proteomes" id="UP000008461">
    <property type="component" value="Chromosome"/>
</dbReference>
<dbReference type="InterPro" id="IPR050218">
    <property type="entry name" value="LptD"/>
</dbReference>
<feature type="domain" description="LPS-assembly protein LptD central" evidence="1">
    <location>
        <begin position="229"/>
        <end position="725"/>
    </location>
</feature>
<dbReference type="STRING" id="760192.Halhy_0308"/>
<evidence type="ECO:0000313" key="2">
    <source>
        <dbReference type="EMBL" id="AEE48220.1"/>
    </source>
</evidence>
<dbReference type="Pfam" id="PF19838">
    <property type="entry name" value="LptD_2"/>
    <property type="match status" value="1"/>
</dbReference>
<dbReference type="PANTHER" id="PTHR30189">
    <property type="entry name" value="LPS-ASSEMBLY PROTEIN"/>
    <property type="match status" value="1"/>
</dbReference>
<proteinExistence type="predicted"/>
<reference evidence="2 3" key="1">
    <citation type="journal article" date="2011" name="Stand. Genomic Sci.">
        <title>Complete genome sequence of Haliscomenobacter hydrossis type strain (O).</title>
        <authorList>
            <consortium name="US DOE Joint Genome Institute (JGI-PGF)"/>
            <person name="Daligault H."/>
            <person name="Lapidus A."/>
            <person name="Zeytun A."/>
            <person name="Nolan M."/>
            <person name="Lucas S."/>
            <person name="Del Rio T.G."/>
            <person name="Tice H."/>
            <person name="Cheng J.F."/>
            <person name="Tapia R."/>
            <person name="Han C."/>
            <person name="Goodwin L."/>
            <person name="Pitluck S."/>
            <person name="Liolios K."/>
            <person name="Pagani I."/>
            <person name="Ivanova N."/>
            <person name="Huntemann M."/>
            <person name="Mavromatis K."/>
            <person name="Mikhailova N."/>
            <person name="Pati A."/>
            <person name="Chen A."/>
            <person name="Palaniappan K."/>
            <person name="Land M."/>
            <person name="Hauser L."/>
            <person name="Brambilla E.M."/>
            <person name="Rohde M."/>
            <person name="Verbarg S."/>
            <person name="Goker M."/>
            <person name="Bristow J."/>
            <person name="Eisen J.A."/>
            <person name="Markowitz V."/>
            <person name="Hugenholtz P."/>
            <person name="Kyrpides N.C."/>
            <person name="Klenk H.P."/>
            <person name="Woyke T."/>
        </authorList>
    </citation>
    <scope>NUCLEOTIDE SEQUENCE [LARGE SCALE GENOMIC DNA]</scope>
    <source>
        <strain evidence="3">ATCC 27775 / DSM 1100 / LMG 10767 / O</strain>
    </source>
</reference>
<keyword evidence="3" id="KW-1185">Reference proteome</keyword>
<dbReference type="InterPro" id="IPR045659">
    <property type="entry name" value="LptD_2"/>
</dbReference>
<sequence>MQNNRIHFWKATSVWAIFVFCLGVVPLAAQDPFPKLPDSLNVADTVPLAFSDTFQLRARPNTIRFSNDSLDAPVEYNAVDSMVLDNIAKKIYLYGQAFVKYTDISLKAEFIELDWANNIVTAELREDTVTGKVIGVPEFTEGEQVFTAKRMRYNFKTKKGMVYDVRTTQTDLFVHGSRMKLIQEEKKDTSKPDNILFGQKLLFTTCSAEHPHFGIRSTKQKIIPDKLAIVGPSQIEIMGVPTPLWLPFGFFPLKKGRSTGLLFPRDYEYSENWGFGLRDIGWYFPVGDHLNLALRSNIYFKGTYGLSLQADYRKRYKFSSGLNLRYDSQVQENRSTGKYGRTNSFGFQYNHNQEAAAHPSAKFSANINIQGNRNQSRVFNDAYSVLNSQLYSNANFSKNWPGKPYSLTASFNHSQNLTNRKATINFPNVQFQTQTLYPFKKKVSNDKWYETIAFRYAGEARNTFAATDTTLFTKKMWEDAVAGARHNLDANTSFKVLKYINVNPNVTFSEVWQLKSIAKSFDSSPVITSDTLDDPFDPDPQKSIIRYDTVFGTVKTDTLSGFAAYRQFSAGISLNTRIFFTLKTGKLTPLRAVRWEMRPNLSFNYSPNYLNPALNYFDSVQLDSRFPLRKQIYSRFDNIAVYGTPSISGRQMAIGYSLNNIFQAKAYSKKDSMEKKIKLIDNLVIGGNYNYAADSLKWSQLNVSTTARFFKGITTMGFFMSLDPYLENSQGVRYNRTVWQQGRIIPRMETARFSFVTDLTVQKIREMFQGSKEEVVTDVRERPQQQGSQNQDFLSLFENFSISHNLDFFWETRGQETTFRMGTNSINAQGNIELTKNWGVSVGNIGYDFVNKGLSYPAIGFTRDLHCWQLSFNWQPQRGTYVLNIQVKPGTLDFIKIPYQKNNFDTRSGF</sequence>
<dbReference type="OrthoDB" id="9802320at2"/>
<dbReference type="AlphaFoldDB" id="F4KW22"/>
<dbReference type="RefSeq" id="WP_013762784.1">
    <property type="nucleotide sequence ID" value="NC_015510.1"/>
</dbReference>
<evidence type="ECO:0000313" key="3">
    <source>
        <dbReference type="Proteomes" id="UP000008461"/>
    </source>
</evidence>
<dbReference type="EMBL" id="CP002691">
    <property type="protein sequence ID" value="AEE48220.1"/>
    <property type="molecule type" value="Genomic_DNA"/>
</dbReference>